<comment type="similarity">
    <text evidence="3">Belongs to the complex I subunit 2 family.</text>
</comment>
<feature type="transmembrane region" description="Helical" evidence="19">
    <location>
        <begin position="250"/>
        <end position="271"/>
    </location>
</feature>
<comment type="catalytic activity">
    <reaction evidence="18">
        <text>a ubiquinone + NADH + 5 H(+)(in) = a ubiquinol + NAD(+) + 4 H(+)(out)</text>
        <dbReference type="Rhea" id="RHEA:29091"/>
        <dbReference type="Rhea" id="RHEA-COMP:9565"/>
        <dbReference type="Rhea" id="RHEA-COMP:9566"/>
        <dbReference type="ChEBI" id="CHEBI:15378"/>
        <dbReference type="ChEBI" id="CHEBI:16389"/>
        <dbReference type="ChEBI" id="CHEBI:17976"/>
        <dbReference type="ChEBI" id="CHEBI:57540"/>
        <dbReference type="ChEBI" id="CHEBI:57945"/>
        <dbReference type="EC" id="7.1.1.2"/>
    </reaction>
</comment>
<evidence type="ECO:0000256" key="10">
    <source>
        <dbReference type="ARBA" id="ARBA00022967"/>
    </source>
</evidence>
<keyword evidence="14" id="KW-0830">Ubiquinone</keyword>
<feature type="transmembrane region" description="Helical" evidence="19">
    <location>
        <begin position="50"/>
        <end position="68"/>
    </location>
</feature>
<keyword evidence="13" id="KW-0520">NAD</keyword>
<evidence type="ECO:0000256" key="16">
    <source>
        <dbReference type="ARBA" id="ARBA00023136"/>
    </source>
</evidence>
<dbReference type="EC" id="7.1.1.2" evidence="4"/>
<keyword evidence="7" id="KW-0679">Respiratory chain</keyword>
<dbReference type="InterPro" id="IPR050175">
    <property type="entry name" value="Complex_I_Subunit_2"/>
</dbReference>
<organism evidence="22">
    <name type="scientific">Thyreophagus entomophagus</name>
    <dbReference type="NCBI Taxonomy" id="2874286"/>
    <lineage>
        <taxon>Eukaryota</taxon>
        <taxon>Metazoa</taxon>
        <taxon>Ecdysozoa</taxon>
        <taxon>Arthropoda</taxon>
        <taxon>Chelicerata</taxon>
        <taxon>Arachnida</taxon>
        <taxon>Acari</taxon>
        <taxon>Acariformes</taxon>
        <taxon>Sarcoptiformes</taxon>
        <taxon>Astigmata</taxon>
        <taxon>Acaroidea</taxon>
        <taxon>Acaridae</taxon>
        <taxon>Rhizoglyphinae</taxon>
        <taxon>Thyreophagus</taxon>
    </lineage>
</organism>
<evidence type="ECO:0000256" key="5">
    <source>
        <dbReference type="ARBA" id="ARBA00021008"/>
    </source>
</evidence>
<keyword evidence="8 19" id="KW-0812">Transmembrane</keyword>
<feature type="transmembrane region" description="Helical" evidence="19">
    <location>
        <begin position="218"/>
        <end position="238"/>
    </location>
</feature>
<evidence type="ECO:0000256" key="8">
    <source>
        <dbReference type="ARBA" id="ARBA00022692"/>
    </source>
</evidence>
<evidence type="ECO:0000256" key="3">
    <source>
        <dbReference type="ARBA" id="ARBA00007012"/>
    </source>
</evidence>
<evidence type="ECO:0000256" key="7">
    <source>
        <dbReference type="ARBA" id="ARBA00022660"/>
    </source>
</evidence>
<evidence type="ECO:0000256" key="20">
    <source>
        <dbReference type="SAM" id="SignalP"/>
    </source>
</evidence>
<feature type="domain" description="NADH:quinone oxidoreductase/Mrp antiporter transmembrane" evidence="21">
    <location>
        <begin position="70"/>
        <end position="260"/>
    </location>
</feature>
<dbReference type="GeneID" id="75510454"/>
<dbReference type="RefSeq" id="YP_010503029.1">
    <property type="nucleotide sequence ID" value="NC_066986.1"/>
</dbReference>
<feature type="transmembrane region" description="Helical" evidence="19">
    <location>
        <begin position="75"/>
        <end position="97"/>
    </location>
</feature>
<keyword evidence="20" id="KW-0732">Signal</keyword>
<reference evidence="22" key="1">
    <citation type="submission" date="2021-09" db="EMBL/GenBank/DDBJ databases">
        <authorList>
            <person name="Fang Y."/>
            <person name="Sun E."/>
            <person name="Li M."/>
        </authorList>
    </citation>
    <scope>NUCLEOTIDE SEQUENCE</scope>
</reference>
<keyword evidence="9" id="KW-0999">Mitochondrion inner membrane</keyword>
<feature type="chain" id="PRO_5037588014" description="NADH-ubiquinone oxidoreductase chain 2" evidence="20">
    <location>
        <begin position="17"/>
        <end position="311"/>
    </location>
</feature>
<evidence type="ECO:0000256" key="13">
    <source>
        <dbReference type="ARBA" id="ARBA00023027"/>
    </source>
</evidence>
<keyword evidence="12 19" id="KW-1133">Transmembrane helix</keyword>
<keyword evidence="15 22" id="KW-0496">Mitochondrion</keyword>
<evidence type="ECO:0000256" key="1">
    <source>
        <dbReference type="ARBA" id="ARBA00003257"/>
    </source>
</evidence>
<dbReference type="GO" id="GO:0008137">
    <property type="term" value="F:NADH dehydrogenase (ubiquinone) activity"/>
    <property type="evidence" value="ECO:0007669"/>
    <property type="project" value="UniProtKB-EC"/>
</dbReference>
<accession>A0A977KCL1</accession>
<dbReference type="EMBL" id="OK166751">
    <property type="protein sequence ID" value="UXD78891.1"/>
    <property type="molecule type" value="Genomic_DNA"/>
</dbReference>
<geneLocation type="mitochondrion" evidence="22"/>
<evidence type="ECO:0000256" key="6">
    <source>
        <dbReference type="ARBA" id="ARBA00022448"/>
    </source>
</evidence>
<evidence type="ECO:0000256" key="15">
    <source>
        <dbReference type="ARBA" id="ARBA00023128"/>
    </source>
</evidence>
<name>A0A977KCL1_9ACAR</name>
<dbReference type="GO" id="GO:0005743">
    <property type="term" value="C:mitochondrial inner membrane"/>
    <property type="evidence" value="ECO:0007669"/>
    <property type="project" value="UniProtKB-SubCell"/>
</dbReference>
<protein>
    <recommendedName>
        <fullName evidence="5">NADH-ubiquinone oxidoreductase chain 2</fullName>
        <ecNumber evidence="4">7.1.1.2</ecNumber>
    </recommendedName>
    <alternativeName>
        <fullName evidence="17">NADH dehydrogenase subunit 2</fullName>
    </alternativeName>
</protein>
<comment type="subcellular location">
    <subcellularLocation>
        <location evidence="2">Mitochondrion inner membrane</location>
        <topology evidence="2">Multi-pass membrane protein</topology>
    </subcellularLocation>
</comment>
<evidence type="ECO:0000256" key="17">
    <source>
        <dbReference type="ARBA" id="ARBA00031028"/>
    </source>
</evidence>
<evidence type="ECO:0000256" key="4">
    <source>
        <dbReference type="ARBA" id="ARBA00012944"/>
    </source>
</evidence>
<proteinExistence type="inferred from homology"/>
<evidence type="ECO:0000256" key="2">
    <source>
        <dbReference type="ARBA" id="ARBA00004448"/>
    </source>
</evidence>
<evidence type="ECO:0000313" key="22">
    <source>
        <dbReference type="EMBL" id="UXD78891.1"/>
    </source>
</evidence>
<dbReference type="PANTHER" id="PTHR46552">
    <property type="entry name" value="NADH-UBIQUINONE OXIDOREDUCTASE CHAIN 2"/>
    <property type="match status" value="1"/>
</dbReference>
<gene>
    <name evidence="22" type="primary">ND2</name>
</gene>
<dbReference type="PANTHER" id="PTHR46552:SF1">
    <property type="entry name" value="NADH-UBIQUINONE OXIDOREDUCTASE CHAIN 2"/>
    <property type="match status" value="1"/>
</dbReference>
<dbReference type="CTD" id="4536"/>
<evidence type="ECO:0000256" key="18">
    <source>
        <dbReference type="ARBA" id="ARBA00049551"/>
    </source>
</evidence>
<dbReference type="GO" id="GO:0006120">
    <property type="term" value="P:mitochondrial electron transport, NADH to ubiquinone"/>
    <property type="evidence" value="ECO:0007669"/>
    <property type="project" value="TreeGrafter"/>
</dbReference>
<feature type="signal peptide" evidence="20">
    <location>
        <begin position="1"/>
        <end position="16"/>
    </location>
</feature>
<evidence type="ECO:0000256" key="14">
    <source>
        <dbReference type="ARBA" id="ARBA00023075"/>
    </source>
</evidence>
<evidence type="ECO:0000259" key="21">
    <source>
        <dbReference type="Pfam" id="PF00361"/>
    </source>
</evidence>
<evidence type="ECO:0000256" key="19">
    <source>
        <dbReference type="SAM" id="Phobius"/>
    </source>
</evidence>
<keyword evidence="11" id="KW-0249">Electron transport</keyword>
<dbReference type="AlphaFoldDB" id="A0A977KCL1"/>
<dbReference type="Pfam" id="PF00361">
    <property type="entry name" value="Proton_antipo_M"/>
    <property type="match status" value="1"/>
</dbReference>
<dbReference type="InterPro" id="IPR001750">
    <property type="entry name" value="ND/Mrp_TM"/>
</dbReference>
<comment type="function">
    <text evidence="1">Core subunit of the mitochondrial membrane respiratory chain NADH dehydrogenase (Complex I) that is believed to belong to the minimal assembly required for catalysis. Complex I functions in the transfer of electrons from NADH to the respiratory chain. The immediate electron acceptor for the enzyme is believed to be ubiquinone.</text>
</comment>
<evidence type="ECO:0000256" key="11">
    <source>
        <dbReference type="ARBA" id="ARBA00022982"/>
    </source>
</evidence>
<feature type="transmembrane region" description="Helical" evidence="19">
    <location>
        <begin position="173"/>
        <end position="198"/>
    </location>
</feature>
<keyword evidence="16 19" id="KW-0472">Membrane</keyword>
<feature type="transmembrane region" description="Helical" evidence="19">
    <location>
        <begin position="136"/>
        <end position="153"/>
    </location>
</feature>
<keyword evidence="6" id="KW-0813">Transport</keyword>
<feature type="transmembrane region" description="Helical" evidence="19">
    <location>
        <begin position="109"/>
        <end position="129"/>
    </location>
</feature>
<evidence type="ECO:0000256" key="12">
    <source>
        <dbReference type="ARBA" id="ARBA00022989"/>
    </source>
</evidence>
<keyword evidence="10" id="KW-1278">Translocase</keyword>
<sequence>MLWALILSTILAICSSNWTMIWMCLEINALIMCFLMTKTIEKNSLKTTPTFLYFCVQVLTSIMMILMISKENTTLHLMVIIFLLMKMGSWPFHGWYLTLFNSMELSQPPLFIIMTWQKVIPMVMIFNIYMEWKTSLMLMMMAMGTLVVPLIYMKKNMSLKTLLALSSLNNNGWLLMTIFCSKKLAFLFLLFYALSLLWMVELTKKMKTKKNMNPSSSLTVTLIVSNMGGIPPMTMFWAKTSTVKFLMNEKFFQIISMILVMSACYLLYFYLTMLMSEIMKTPLKTLNPKMKVMKLMNMKIMLMSMSSFLLI</sequence>
<evidence type="ECO:0000256" key="9">
    <source>
        <dbReference type="ARBA" id="ARBA00022792"/>
    </source>
</evidence>